<dbReference type="Proteomes" id="UP000001060">
    <property type="component" value="Chromosome"/>
</dbReference>
<dbReference type="eggNOG" id="ENOG502Z7S1">
    <property type="taxonomic scope" value="Bacteria"/>
</dbReference>
<dbReference type="PIRSF" id="PIRSF000812">
    <property type="entry name" value="AAD"/>
    <property type="match status" value="1"/>
</dbReference>
<dbReference type="Gene3D" id="1.20.120.330">
    <property type="entry name" value="Nucleotidyltransferases domain 2"/>
    <property type="match status" value="1"/>
</dbReference>
<organism evidence="1 2">
    <name type="scientific">Legionella longbeachae serogroup 1 (strain NSW150)</name>
    <dbReference type="NCBI Taxonomy" id="661367"/>
    <lineage>
        <taxon>Bacteria</taxon>
        <taxon>Pseudomonadati</taxon>
        <taxon>Pseudomonadota</taxon>
        <taxon>Gammaproteobacteria</taxon>
        <taxon>Legionellales</taxon>
        <taxon>Legionellaceae</taxon>
        <taxon>Legionella</taxon>
    </lineage>
</organism>
<reference evidence="1 2" key="1">
    <citation type="journal article" date="2010" name="PLoS Genet.">
        <title>Analysis of the Legionella longbeachae genome and transcriptome uncovers unique strategies to cause Legionnaires' disease.</title>
        <authorList>
            <person name="Cazalet C."/>
            <person name="Gomez-Valero L."/>
            <person name="Rusniok C."/>
            <person name="Lomma M."/>
            <person name="Dervins-Ravault D."/>
            <person name="Newton H."/>
            <person name="Sansom F."/>
            <person name="Jarraud S."/>
            <person name="Zidane N."/>
            <person name="Ma L."/>
            <person name="Bouchier C."/>
            <person name="Etienne J."/>
            <person name="Hartland E."/>
            <person name="Buchrieser C."/>
        </authorList>
    </citation>
    <scope>NUCLEOTIDE SEQUENCE [LARGE SCALE GENOMIC DNA]</scope>
    <source>
        <strain evidence="1 2">NSW150</strain>
    </source>
</reference>
<accession>D3HMA9</accession>
<evidence type="ECO:0000313" key="2">
    <source>
        <dbReference type="Proteomes" id="UP000001060"/>
    </source>
</evidence>
<dbReference type="InterPro" id="IPR007530">
    <property type="entry name" value="Aminoglycoside_adenylylTfrase"/>
</dbReference>
<gene>
    <name evidence="1" type="ordered locus">LLO_3145</name>
</gene>
<dbReference type="KEGG" id="llo:LLO_3145"/>
<dbReference type="InterPro" id="IPR043519">
    <property type="entry name" value="NT_sf"/>
</dbReference>
<dbReference type="SUPFAM" id="SSF81301">
    <property type="entry name" value="Nucleotidyltransferase"/>
    <property type="match status" value="1"/>
</dbReference>
<dbReference type="RefSeq" id="WP_012979492.1">
    <property type="nucleotide sequence ID" value="NC_013861.1"/>
</dbReference>
<dbReference type="GO" id="GO:0016779">
    <property type="term" value="F:nucleotidyltransferase activity"/>
    <property type="evidence" value="ECO:0007669"/>
    <property type="project" value="UniProtKB-KW"/>
</dbReference>
<dbReference type="HOGENOM" id="CLU_076578_1_0_6"/>
<dbReference type="Gene3D" id="3.30.460.10">
    <property type="entry name" value="Beta Polymerase, domain 2"/>
    <property type="match status" value="1"/>
</dbReference>
<protein>
    <submittedName>
        <fullName evidence="1">Putative aminoglycoside 6-adenylyltransferase</fullName>
    </submittedName>
</protein>
<keyword evidence="1" id="KW-0808">Transferase</keyword>
<keyword evidence="2" id="KW-1185">Reference proteome</keyword>
<dbReference type="SUPFAM" id="SSF81631">
    <property type="entry name" value="PAP/OAS1 substrate-binding domain"/>
    <property type="match status" value="1"/>
</dbReference>
<dbReference type="Pfam" id="PF04439">
    <property type="entry name" value="Adenyl_transf"/>
    <property type="match status" value="1"/>
</dbReference>
<keyword evidence="1" id="KW-0548">Nucleotidyltransferase</keyword>
<name>D3HMA9_LEGLN</name>
<proteinExistence type="predicted"/>
<dbReference type="EMBL" id="FN650140">
    <property type="protein sequence ID" value="CBJ13598.1"/>
    <property type="molecule type" value="Genomic_DNA"/>
</dbReference>
<sequence>MKNRRDEKTMLNLIVQAAKNDKRIRAVIMNGSRASPSAKKDIFQDYDIVYLVTDVEPFVDDKNWVRQFGELLIMQMPEEMDGNWPRSKDKYVYLMQFKDWNRIDLTLLHINRLKTMPRDSQSILLLDKDQLIESFDPSDNDYLPKPPAAKDYFDCCNEFLWVSTYVAKGLWRKQITYTKHVSEQVVKEELIRMLTWYIGIQTGFNKSLGVYGKYIENYLEPKVWQTFLQTYVDADFKNMWASLFKMCELFYDLAIKVSHYFGFPFNGDEFENVMAYLHEVKDNMYQHE</sequence>
<evidence type="ECO:0000313" key="1">
    <source>
        <dbReference type="EMBL" id="CBJ13598.1"/>
    </source>
</evidence>
<dbReference type="GeneID" id="40927329"/>
<dbReference type="OrthoDB" id="9776406at2"/>
<dbReference type="STRING" id="661367.LLO_3145"/>
<dbReference type="AlphaFoldDB" id="D3HMA9"/>